<evidence type="ECO:0000313" key="1">
    <source>
        <dbReference type="EMBL" id="KAG8008931.1"/>
    </source>
</evidence>
<dbReference type="EMBL" id="CM024806">
    <property type="protein sequence ID" value="KAG8008931.1"/>
    <property type="molecule type" value="Genomic_DNA"/>
</dbReference>
<keyword evidence="2" id="KW-1185">Reference proteome</keyword>
<accession>A0ACB7F7B7</accession>
<comment type="caution">
    <text evidence="1">The sequence shown here is derived from an EMBL/GenBank/DDBJ whole genome shotgun (WGS) entry which is preliminary data.</text>
</comment>
<gene>
    <name evidence="1" type="ORF">GBF38_011485</name>
</gene>
<protein>
    <submittedName>
        <fullName evidence="1">Uncharacterized protein</fullName>
    </submittedName>
</protein>
<organism evidence="1 2">
    <name type="scientific">Nibea albiflora</name>
    <name type="common">Yellow drum</name>
    <name type="synonym">Corvina albiflora</name>
    <dbReference type="NCBI Taxonomy" id="240163"/>
    <lineage>
        <taxon>Eukaryota</taxon>
        <taxon>Metazoa</taxon>
        <taxon>Chordata</taxon>
        <taxon>Craniata</taxon>
        <taxon>Vertebrata</taxon>
        <taxon>Euteleostomi</taxon>
        <taxon>Actinopterygii</taxon>
        <taxon>Neopterygii</taxon>
        <taxon>Teleostei</taxon>
        <taxon>Neoteleostei</taxon>
        <taxon>Acanthomorphata</taxon>
        <taxon>Eupercaria</taxon>
        <taxon>Sciaenidae</taxon>
        <taxon>Nibea</taxon>
    </lineage>
</organism>
<name>A0ACB7F7B7_NIBAL</name>
<dbReference type="Proteomes" id="UP000805704">
    <property type="component" value="Chromosome 18"/>
</dbReference>
<reference evidence="1" key="1">
    <citation type="submission" date="2020-04" db="EMBL/GenBank/DDBJ databases">
        <title>A chromosome-scale assembly and high-density genetic map of the yellow drum (Nibea albiflora) genome.</title>
        <authorList>
            <person name="Xu D."/>
            <person name="Zhang W."/>
            <person name="Chen R."/>
            <person name="Tan P."/>
            <person name="Wang L."/>
            <person name="Song H."/>
            <person name="Tian L."/>
            <person name="Zhu Q."/>
            <person name="Wang B."/>
        </authorList>
    </citation>
    <scope>NUCLEOTIDE SEQUENCE</scope>
    <source>
        <strain evidence="1">ZJHYS-2018</strain>
    </source>
</reference>
<sequence>MWKVKQVAAAVRKLFGSTDACRPALLCLGVGAVDIFQWRATSSKILLCTLEPVCQILQQLLRTPNQALSEGHGRLPLPGPPQEEEESTAASTDVYFRGERLLRTKTPAILNTIRAASSPLTRD</sequence>
<evidence type="ECO:0000313" key="2">
    <source>
        <dbReference type="Proteomes" id="UP000805704"/>
    </source>
</evidence>
<proteinExistence type="predicted"/>